<organism evidence="3 4">
    <name type="scientific">Tardiphaga robiniae</name>
    <dbReference type="NCBI Taxonomy" id="943830"/>
    <lineage>
        <taxon>Bacteria</taxon>
        <taxon>Pseudomonadati</taxon>
        <taxon>Pseudomonadota</taxon>
        <taxon>Alphaproteobacteria</taxon>
        <taxon>Hyphomicrobiales</taxon>
        <taxon>Nitrobacteraceae</taxon>
        <taxon>Tardiphaga</taxon>
    </lineage>
</organism>
<protein>
    <submittedName>
        <fullName evidence="3">Uncharacterized protein</fullName>
    </submittedName>
</protein>
<accession>A0A7G6U6S0</accession>
<dbReference type="KEGG" id="trb:HB776_28465"/>
<evidence type="ECO:0000313" key="3">
    <source>
        <dbReference type="EMBL" id="QND74702.1"/>
    </source>
</evidence>
<dbReference type="RefSeq" id="WP_184513451.1">
    <property type="nucleotide sequence ID" value="NZ_CP050292.1"/>
</dbReference>
<reference evidence="4" key="1">
    <citation type="journal article" date="2020" name="Mol. Plant Microbe">
        <title>Rhizobial microsymbionts of the narrowly endemic Oxytropis species growing in Kamchatka are characterized by significant genetic diversity and possess a set of genes that are associated with T3SS and T6SS secretion systems and can affect the development of symbiosis.</title>
        <authorList>
            <person name="Safronova V."/>
            <person name="Guro P."/>
            <person name="Sazanova A."/>
            <person name="Kuznetsova I."/>
            <person name="Belimov A."/>
            <person name="Yakubov V."/>
            <person name="Chirak E."/>
            <person name="Afonin A."/>
            <person name="Gogolev Y."/>
            <person name="Andronov E."/>
            <person name="Tikhonovich I."/>
        </authorList>
    </citation>
    <scope>NUCLEOTIDE SEQUENCE [LARGE SCALE GENOMIC DNA]</scope>
    <source>
        <strain evidence="4">581</strain>
    </source>
</reference>
<dbReference type="Pfam" id="PF21832">
    <property type="entry name" value="DUF6892"/>
    <property type="match status" value="1"/>
</dbReference>
<dbReference type="AlphaFoldDB" id="A0A7G6U6S0"/>
<name>A0A7G6U6S0_9BRAD</name>
<sequence>MDHPVNFTALAALRPGDAREDLSRALGAHWCEPAPHQQGRVTALSKQHGFEAQIDTAGRIGAIRYREPFPATSGVLGLRIGMPVAEALAALPQLALSHRAPVYDSMYFVADVSHETKLALEFRWQELYAISLRNPAAVYPDKQPMAYPVAAGAPGAPFGDPNFKLAVMSSLLESGALDLAEPGDLAAFVLKRAVDLEEDGYDLISEAYDYLVRYPLTEADLAKVEAITFDGGNEIYPYCYYFWDGESEDFDISSTAGIGLCQNLRQLTCIAMIERLDAADLVGLGKLEALHLPSVCDNPGRLLELPALKKLTFPETAISDPALIAALKARGVAVRIDA</sequence>
<proteinExistence type="predicted"/>
<evidence type="ECO:0000259" key="2">
    <source>
        <dbReference type="Pfam" id="PF23917"/>
    </source>
</evidence>
<evidence type="ECO:0000259" key="1">
    <source>
        <dbReference type="Pfam" id="PF21832"/>
    </source>
</evidence>
<feature type="domain" description="DUF6892" evidence="1">
    <location>
        <begin position="156"/>
        <end position="334"/>
    </location>
</feature>
<evidence type="ECO:0000313" key="4">
    <source>
        <dbReference type="Proteomes" id="UP000515291"/>
    </source>
</evidence>
<gene>
    <name evidence="3" type="ORF">HB776_28465</name>
</gene>
<dbReference type="InterPro" id="IPR055680">
    <property type="entry name" value="DUF7256"/>
</dbReference>
<dbReference type="Pfam" id="PF23917">
    <property type="entry name" value="DUF7256"/>
    <property type="match status" value="1"/>
</dbReference>
<dbReference type="Proteomes" id="UP000515291">
    <property type="component" value="Chromosome"/>
</dbReference>
<dbReference type="InterPro" id="IPR054187">
    <property type="entry name" value="DUF6892"/>
</dbReference>
<dbReference type="EMBL" id="CP050292">
    <property type="protein sequence ID" value="QND74702.1"/>
    <property type="molecule type" value="Genomic_DNA"/>
</dbReference>
<feature type="domain" description="DUF7256" evidence="2">
    <location>
        <begin position="7"/>
        <end position="141"/>
    </location>
</feature>